<reference evidence="3" key="1">
    <citation type="submission" date="2018-05" db="EMBL/GenBank/DDBJ databases">
        <authorList>
            <person name="Lanie J.A."/>
            <person name="Ng W.-L."/>
            <person name="Kazmierczak K.M."/>
            <person name="Andrzejewski T.M."/>
            <person name="Davidsen T.M."/>
            <person name="Wayne K.J."/>
            <person name="Tettelin H."/>
            <person name="Glass J.I."/>
            <person name="Rusch D."/>
            <person name="Podicherti R."/>
            <person name="Tsui H.-C.T."/>
            <person name="Winkler M.E."/>
        </authorList>
    </citation>
    <scope>NUCLEOTIDE SEQUENCE</scope>
</reference>
<proteinExistence type="inferred from homology"/>
<dbReference type="EMBL" id="UINC01087251">
    <property type="protein sequence ID" value="SVC36466.1"/>
    <property type="molecule type" value="Genomic_DNA"/>
</dbReference>
<protein>
    <recommendedName>
        <fullName evidence="2">Copper homeostasis protein cutC homolog</fullName>
    </recommendedName>
</protein>
<dbReference type="PANTHER" id="PTHR12598">
    <property type="entry name" value="COPPER HOMEOSTASIS PROTEIN CUTC"/>
    <property type="match status" value="1"/>
</dbReference>
<gene>
    <name evidence="3" type="ORF">METZ01_LOCUS289320</name>
</gene>
<dbReference type="GO" id="GO:0005507">
    <property type="term" value="F:copper ion binding"/>
    <property type="evidence" value="ECO:0007669"/>
    <property type="project" value="TreeGrafter"/>
</dbReference>
<comment type="similarity">
    <text evidence="1">Belongs to the CutC family.</text>
</comment>
<dbReference type="InterPro" id="IPR036822">
    <property type="entry name" value="CutC-like_dom_sf"/>
</dbReference>
<sequence>MYQNNSITKEACVETVKEAILAEKRGADRVELCDRLEYDGLTPSKQNIEKLIMSLSIPIKVMIRPRKGNFIYNEKEIMEMETKIDMCRSIGITEVVFGLLKSDKNIDYISTERLVKKAYPMSVTFHKAIDITFDIFNSIEKLVSITGITSILSSGGKKTAYHGKERMKEIIDRFGDRFIFIVAGSITESNLSGIHNFIRAKEYHGRKIVGNLLKE</sequence>
<name>A0A382LIQ3_9ZZZZ</name>
<dbReference type="AlphaFoldDB" id="A0A382LIQ3"/>
<organism evidence="3">
    <name type="scientific">marine metagenome</name>
    <dbReference type="NCBI Taxonomy" id="408172"/>
    <lineage>
        <taxon>unclassified sequences</taxon>
        <taxon>metagenomes</taxon>
        <taxon>ecological metagenomes</taxon>
    </lineage>
</organism>
<evidence type="ECO:0000256" key="2">
    <source>
        <dbReference type="ARBA" id="ARBA00019014"/>
    </source>
</evidence>
<dbReference type="Gene3D" id="3.20.20.380">
    <property type="entry name" value="Copper homeostasis (CutC) domain"/>
    <property type="match status" value="1"/>
</dbReference>
<dbReference type="Pfam" id="PF03932">
    <property type="entry name" value="CutC"/>
    <property type="match status" value="1"/>
</dbReference>
<dbReference type="InterPro" id="IPR005627">
    <property type="entry name" value="CutC-like"/>
</dbReference>
<evidence type="ECO:0000313" key="3">
    <source>
        <dbReference type="EMBL" id="SVC36466.1"/>
    </source>
</evidence>
<dbReference type="SUPFAM" id="SSF110395">
    <property type="entry name" value="CutC-like"/>
    <property type="match status" value="1"/>
</dbReference>
<evidence type="ECO:0000256" key="1">
    <source>
        <dbReference type="ARBA" id="ARBA00007768"/>
    </source>
</evidence>
<accession>A0A382LIQ3</accession>
<dbReference type="PANTHER" id="PTHR12598:SF0">
    <property type="entry name" value="COPPER HOMEOSTASIS PROTEIN CUTC HOMOLOG"/>
    <property type="match status" value="1"/>
</dbReference>